<evidence type="ECO:0000256" key="2">
    <source>
        <dbReference type="SAM" id="Phobius"/>
    </source>
</evidence>
<keyword evidence="2" id="KW-1133">Transmembrane helix</keyword>
<reference evidence="3" key="1">
    <citation type="submission" date="2012-08" db="EMBL/GenBank/DDBJ databases">
        <title>Comparative genomics of metastatic and non-metastatic Leishmania guyanensis provides insights into polygenic factors involved in Leishmania RNA virus infection.</title>
        <authorList>
            <person name="Smith D."/>
            <person name="Hertz-Fowler C."/>
            <person name="Martin R."/>
            <person name="Dickens N."/>
            <person name="Fasel N."/>
            <person name="Falquet L."/>
            <person name="Beverley S."/>
            <person name="Zangger H."/>
            <person name="Calderon-Copete S."/>
            <person name="Mottram J."/>
            <person name="Xenarios I."/>
        </authorList>
    </citation>
    <scope>NUCLEOTIDE SEQUENCE</scope>
    <source>
        <strain evidence="3">MHOM/BR/75/M4147/SSU:IR2SAT-LUC</strain>
    </source>
</reference>
<feature type="region of interest" description="Disordered" evidence="1">
    <location>
        <begin position="1"/>
        <end position="20"/>
    </location>
</feature>
<keyword evidence="2" id="KW-0472">Membrane</keyword>
<dbReference type="EMBL" id="CALQ01001949">
    <property type="protein sequence ID" value="CCM20137.1"/>
    <property type="molecule type" value="Genomic_DNA"/>
</dbReference>
<protein>
    <submittedName>
        <fullName evidence="3">Uncharacterized protein</fullName>
    </submittedName>
</protein>
<keyword evidence="2" id="KW-0812">Transmembrane</keyword>
<sequence length="93" mass="10306">MKAVKEKRKKQQGAGEHTAKRVHLCTSAQLLRSPSPPALLFSHLVRGASNYLCSFFFCLLLEEFSLCSLLCFLLLCTSAFLPSFPQSPLHPPA</sequence>
<feature type="transmembrane region" description="Helical" evidence="2">
    <location>
        <begin position="51"/>
        <end position="81"/>
    </location>
</feature>
<feature type="compositionally biased region" description="Basic residues" evidence="1">
    <location>
        <begin position="1"/>
        <end position="11"/>
    </location>
</feature>
<dbReference type="AlphaFoldDB" id="A0A1E1J930"/>
<evidence type="ECO:0000256" key="1">
    <source>
        <dbReference type="SAM" id="MobiDB-lite"/>
    </source>
</evidence>
<accession>A0A1E1J930</accession>
<evidence type="ECO:0000313" key="3">
    <source>
        <dbReference type="EMBL" id="CCM20137.1"/>
    </source>
</evidence>
<proteinExistence type="predicted"/>
<gene>
    <name evidence="3" type="ORF">BN36_NA76190</name>
</gene>
<name>A0A1E1J930_LEIGU</name>
<organism evidence="3">
    <name type="scientific">Leishmania guyanensis</name>
    <dbReference type="NCBI Taxonomy" id="5670"/>
    <lineage>
        <taxon>Eukaryota</taxon>
        <taxon>Discoba</taxon>
        <taxon>Euglenozoa</taxon>
        <taxon>Kinetoplastea</taxon>
        <taxon>Metakinetoplastina</taxon>
        <taxon>Trypanosomatida</taxon>
        <taxon>Trypanosomatidae</taxon>
        <taxon>Leishmaniinae</taxon>
        <taxon>Leishmania</taxon>
        <taxon>Leishmania guyanensis species complex</taxon>
    </lineage>
</organism>